<accession>A0A1M5UC18</accession>
<reference evidence="3" key="1">
    <citation type="submission" date="2016-11" db="EMBL/GenBank/DDBJ databases">
        <authorList>
            <person name="Jaros S."/>
            <person name="Januszkiewicz K."/>
            <person name="Wedrychowicz H."/>
        </authorList>
    </citation>
    <scope>NUCLEOTIDE SEQUENCE [LARGE SCALE GENOMIC DNA]</scope>
    <source>
        <strain evidence="3">DSM 19729</strain>
    </source>
</reference>
<feature type="transmembrane region" description="Helical" evidence="1">
    <location>
        <begin position="46"/>
        <end position="66"/>
    </location>
</feature>
<organism evidence="3 4">
    <name type="scientific">Flavobacterium granuli</name>
    <dbReference type="NCBI Taxonomy" id="280093"/>
    <lineage>
        <taxon>Bacteria</taxon>
        <taxon>Pseudomonadati</taxon>
        <taxon>Bacteroidota</taxon>
        <taxon>Flavobacteriia</taxon>
        <taxon>Flavobacteriales</taxon>
        <taxon>Flavobacteriaceae</taxon>
        <taxon>Flavobacterium</taxon>
    </lineage>
</organism>
<keyword evidence="5" id="KW-1185">Reference proteome</keyword>
<dbReference type="RefSeq" id="WP_139256932.1">
    <property type="nucleotide sequence ID" value="NZ_FQWO01000022.1"/>
</dbReference>
<feature type="transmembrane region" description="Helical" evidence="1">
    <location>
        <begin position="7"/>
        <end position="26"/>
    </location>
</feature>
<evidence type="ECO:0000313" key="3">
    <source>
        <dbReference type="EMBL" id="SHH60509.1"/>
    </source>
</evidence>
<evidence type="ECO:0000313" key="2">
    <source>
        <dbReference type="EMBL" id="PRZ19242.1"/>
    </source>
</evidence>
<gene>
    <name evidence="2" type="ORF">BC624_1201</name>
    <name evidence="3" type="ORF">SAMN05443373_1221</name>
</gene>
<evidence type="ECO:0000313" key="5">
    <source>
        <dbReference type="Proteomes" id="UP000237771"/>
    </source>
</evidence>
<protein>
    <submittedName>
        <fullName evidence="3">Uncharacterized protein</fullName>
    </submittedName>
</protein>
<reference evidence="4" key="2">
    <citation type="submission" date="2016-11" db="EMBL/GenBank/DDBJ databases">
        <authorList>
            <person name="Varghese N."/>
            <person name="Submissions S."/>
        </authorList>
    </citation>
    <scope>NUCLEOTIDE SEQUENCE [LARGE SCALE GENOMIC DNA]</scope>
    <source>
        <strain evidence="4">DSM 19729</strain>
    </source>
</reference>
<name>A0A1M5UC18_9FLAO</name>
<keyword evidence="1" id="KW-0812">Transmembrane</keyword>
<dbReference type="OrthoDB" id="1350491at2"/>
<keyword evidence="1" id="KW-1133">Transmembrane helix</keyword>
<sequence>MKKKFIYLNTIIILVIILVSIFGDYFSPIEMKFQYWWSTKYIEWKMLSILFLSFAFFSAVISLINIKNLKYISKFSRVFFSLNCLLLLFLIYNFTELYLITKSELTKRENELIKEAKRDIKDDNVTYKFAGGLQLPMYSQKNKNRIDSIRKKYGIKYINTGCIVDLVEIQAQEKYSETVKSYLEKRNGKNWEYKMQTEIENIKRDIR</sequence>
<feature type="transmembrane region" description="Helical" evidence="1">
    <location>
        <begin position="78"/>
        <end position="100"/>
    </location>
</feature>
<proteinExistence type="predicted"/>
<dbReference type="EMBL" id="PVUB01000020">
    <property type="protein sequence ID" value="PRZ19242.1"/>
    <property type="molecule type" value="Genomic_DNA"/>
</dbReference>
<keyword evidence="1" id="KW-0472">Membrane</keyword>
<evidence type="ECO:0000313" key="4">
    <source>
        <dbReference type="Proteomes" id="UP000184384"/>
    </source>
</evidence>
<reference evidence="2 5" key="3">
    <citation type="submission" date="2018-03" db="EMBL/GenBank/DDBJ databases">
        <title>Genomic Encyclopedia of Archaeal and Bacterial Type Strains, Phase II (KMG-II): from individual species to whole genera.</title>
        <authorList>
            <person name="Goeker M."/>
        </authorList>
    </citation>
    <scope>NUCLEOTIDE SEQUENCE [LARGE SCALE GENOMIC DNA]</scope>
    <source>
        <strain evidence="2 5">DSM 17797</strain>
    </source>
</reference>
<dbReference type="Proteomes" id="UP000184384">
    <property type="component" value="Unassembled WGS sequence"/>
</dbReference>
<dbReference type="Proteomes" id="UP000237771">
    <property type="component" value="Unassembled WGS sequence"/>
</dbReference>
<evidence type="ECO:0000256" key="1">
    <source>
        <dbReference type="SAM" id="Phobius"/>
    </source>
</evidence>
<dbReference type="EMBL" id="FQWO01000022">
    <property type="protein sequence ID" value="SHH60509.1"/>
    <property type="molecule type" value="Genomic_DNA"/>
</dbReference>
<dbReference type="AlphaFoldDB" id="A0A1M5UC18"/>